<accession>A0A7J6WSR7</accession>
<evidence type="ECO:0000313" key="2">
    <source>
        <dbReference type="Proteomes" id="UP000554482"/>
    </source>
</evidence>
<proteinExistence type="predicted"/>
<reference evidence="1 2" key="1">
    <citation type="submission" date="2020-06" db="EMBL/GenBank/DDBJ databases">
        <title>Transcriptomic and genomic resources for Thalictrum thalictroides and T. hernandezii: Facilitating candidate gene discovery in an emerging model plant lineage.</title>
        <authorList>
            <person name="Arias T."/>
            <person name="Riano-Pachon D.M."/>
            <person name="Di Stilio V.S."/>
        </authorList>
    </citation>
    <scope>NUCLEOTIDE SEQUENCE [LARGE SCALE GENOMIC DNA]</scope>
    <source>
        <strain evidence="2">cv. WT478/WT964</strain>
        <tissue evidence="1">Leaves</tissue>
    </source>
</reference>
<name>A0A7J6WSR7_THATH</name>
<sequence>MLIVNKKVVYGETLGLKKAICSNTQPKGYCGTNQKDGCSYWCRRRSPSPCEECPEGLLVGGDNKERN</sequence>
<dbReference type="AlphaFoldDB" id="A0A7J6WSR7"/>
<dbReference type="Proteomes" id="UP000554482">
    <property type="component" value="Unassembled WGS sequence"/>
</dbReference>
<evidence type="ECO:0000313" key="1">
    <source>
        <dbReference type="EMBL" id="KAF5200063.1"/>
    </source>
</evidence>
<comment type="caution">
    <text evidence="1">The sequence shown here is derived from an EMBL/GenBank/DDBJ whole genome shotgun (WGS) entry which is preliminary data.</text>
</comment>
<protein>
    <submittedName>
        <fullName evidence="1">Uncharacterized protein</fullName>
    </submittedName>
</protein>
<keyword evidence="2" id="KW-1185">Reference proteome</keyword>
<dbReference type="EMBL" id="JABWDY010011172">
    <property type="protein sequence ID" value="KAF5200063.1"/>
    <property type="molecule type" value="Genomic_DNA"/>
</dbReference>
<gene>
    <name evidence="1" type="ORF">FRX31_010348</name>
</gene>
<organism evidence="1 2">
    <name type="scientific">Thalictrum thalictroides</name>
    <name type="common">Rue-anemone</name>
    <name type="synonym">Anemone thalictroides</name>
    <dbReference type="NCBI Taxonomy" id="46969"/>
    <lineage>
        <taxon>Eukaryota</taxon>
        <taxon>Viridiplantae</taxon>
        <taxon>Streptophyta</taxon>
        <taxon>Embryophyta</taxon>
        <taxon>Tracheophyta</taxon>
        <taxon>Spermatophyta</taxon>
        <taxon>Magnoliopsida</taxon>
        <taxon>Ranunculales</taxon>
        <taxon>Ranunculaceae</taxon>
        <taxon>Thalictroideae</taxon>
        <taxon>Thalictrum</taxon>
    </lineage>
</organism>